<sequence>MHEMNAKIRQFQQMVSLELVEDNHSGLQSTEGQHVGDKSKTMESEGILKDLVDKVSNIDAEVHHLEGEYRKDLLDHDKVRQELADVQANRALMEAVMGEMKQCQKLGERVAELEKVQASLAEELQRRYTCPGCGVNNVTGLEEVN</sequence>
<organism evidence="2">
    <name type="scientific">Arundo donax</name>
    <name type="common">Giant reed</name>
    <name type="synonym">Donax arundinaceus</name>
    <dbReference type="NCBI Taxonomy" id="35708"/>
    <lineage>
        <taxon>Eukaryota</taxon>
        <taxon>Viridiplantae</taxon>
        <taxon>Streptophyta</taxon>
        <taxon>Embryophyta</taxon>
        <taxon>Tracheophyta</taxon>
        <taxon>Spermatophyta</taxon>
        <taxon>Magnoliopsida</taxon>
        <taxon>Liliopsida</taxon>
        <taxon>Poales</taxon>
        <taxon>Poaceae</taxon>
        <taxon>PACMAD clade</taxon>
        <taxon>Arundinoideae</taxon>
        <taxon>Arundineae</taxon>
        <taxon>Arundo</taxon>
    </lineage>
</organism>
<reference evidence="2" key="2">
    <citation type="journal article" date="2015" name="Data Brief">
        <title>Shoot transcriptome of the giant reed, Arundo donax.</title>
        <authorList>
            <person name="Barrero R.A."/>
            <person name="Guerrero F.D."/>
            <person name="Moolhuijzen P."/>
            <person name="Goolsby J.A."/>
            <person name="Tidwell J."/>
            <person name="Bellgard S.E."/>
            <person name="Bellgard M.I."/>
        </authorList>
    </citation>
    <scope>NUCLEOTIDE SEQUENCE</scope>
    <source>
        <tissue evidence="2">Shoot tissue taken approximately 20 cm above the soil surface</tissue>
    </source>
</reference>
<feature type="region of interest" description="Disordered" evidence="1">
    <location>
        <begin position="23"/>
        <end position="42"/>
    </location>
</feature>
<evidence type="ECO:0000256" key="1">
    <source>
        <dbReference type="SAM" id="MobiDB-lite"/>
    </source>
</evidence>
<protein>
    <submittedName>
        <fullName evidence="2">Uncharacterized protein</fullName>
    </submittedName>
</protein>
<reference evidence="2" key="1">
    <citation type="submission" date="2014-09" db="EMBL/GenBank/DDBJ databases">
        <authorList>
            <person name="Magalhaes I.L.F."/>
            <person name="Oliveira U."/>
            <person name="Santos F.R."/>
            <person name="Vidigal T.H.D.A."/>
            <person name="Brescovit A.D."/>
            <person name="Santos A.J."/>
        </authorList>
    </citation>
    <scope>NUCLEOTIDE SEQUENCE</scope>
    <source>
        <tissue evidence="2">Shoot tissue taken approximately 20 cm above the soil surface</tissue>
    </source>
</reference>
<dbReference type="EMBL" id="GBRH01170458">
    <property type="protein sequence ID" value="JAE27438.1"/>
    <property type="molecule type" value="Transcribed_RNA"/>
</dbReference>
<name>A0A0A9H3J1_ARUDO</name>
<dbReference type="PANTHER" id="PTHR36001">
    <property type="entry name" value="CTAGE FAMILY PROTEIN-RELATED"/>
    <property type="match status" value="1"/>
</dbReference>
<evidence type="ECO:0000313" key="2">
    <source>
        <dbReference type="EMBL" id="JAE27438.1"/>
    </source>
</evidence>
<proteinExistence type="predicted"/>
<dbReference type="AlphaFoldDB" id="A0A0A9H3J1"/>
<dbReference type="InterPro" id="IPR053327">
    <property type="entry name" value="KIP"/>
</dbReference>
<accession>A0A0A9H3J1</accession>
<dbReference type="PANTHER" id="PTHR36001:SF2">
    <property type="entry name" value="CTAGE FAMILY PROTEIN-RELATED"/>
    <property type="match status" value="1"/>
</dbReference>